<protein>
    <recommendedName>
        <fullName evidence="9">Tryptophan synthase alpha chain</fullName>
        <ecNumber evidence="9">4.2.1.20</ecNumber>
    </recommendedName>
</protein>
<evidence type="ECO:0000256" key="4">
    <source>
        <dbReference type="ARBA" id="ARBA00022605"/>
    </source>
</evidence>
<dbReference type="InterPro" id="IPR013785">
    <property type="entry name" value="Aldolase_TIM"/>
</dbReference>
<comment type="pathway">
    <text evidence="2 9">Amino-acid biosynthesis; L-tryptophan biosynthesis; L-tryptophan from chorismate: step 5/5.</text>
</comment>
<evidence type="ECO:0000313" key="12">
    <source>
        <dbReference type="Proteomes" id="UP000317691"/>
    </source>
</evidence>
<evidence type="ECO:0000256" key="7">
    <source>
        <dbReference type="ARBA" id="ARBA00023239"/>
    </source>
</evidence>
<name>A0A538TMF5_UNCEI</name>
<dbReference type="Gene3D" id="3.20.20.70">
    <property type="entry name" value="Aldolase class I"/>
    <property type="match status" value="1"/>
</dbReference>
<dbReference type="SUPFAM" id="SSF51366">
    <property type="entry name" value="Ribulose-phoshate binding barrel"/>
    <property type="match status" value="1"/>
</dbReference>
<evidence type="ECO:0000256" key="10">
    <source>
        <dbReference type="RuleBase" id="RU003662"/>
    </source>
</evidence>
<gene>
    <name evidence="9" type="primary">trpA</name>
    <name evidence="11" type="ORF">E6K79_06985</name>
</gene>
<sequence>MAGRIGRAFEAARQTPRGAFVPYLTSGFPDIDESDRLASALCEEGADVLELGVPFSDPLADGPVIQRATQTALAAGVTLAHVLGQARRLRARHETPLVLMTYLNPVVRYGPPRFAEEARDAGVDGVILVDLPPEEEPGLWEGLRKSGLDTIALVAPTTAPERVKRIAAEARGFLYVVARLGVTGGGAADPAVAEMLRACRAHSPLPRCLGFGIGRGSDLAAWRGLAEGVIVGSALLEELLRAKDAAAREAKAREFARHIRGKLPDLSPS</sequence>
<dbReference type="InterPro" id="IPR011060">
    <property type="entry name" value="RibuloseP-bd_barrel"/>
</dbReference>
<evidence type="ECO:0000256" key="2">
    <source>
        <dbReference type="ARBA" id="ARBA00004733"/>
    </source>
</evidence>
<feature type="active site" description="Proton acceptor" evidence="9">
    <location>
        <position position="61"/>
    </location>
</feature>
<comment type="function">
    <text evidence="1 9">The alpha subunit is responsible for the aldol cleavage of indoleglycerol phosphate to indole and glyceraldehyde 3-phosphate.</text>
</comment>
<dbReference type="PROSITE" id="PS00167">
    <property type="entry name" value="TRP_SYNTHASE_ALPHA"/>
    <property type="match status" value="1"/>
</dbReference>
<evidence type="ECO:0000256" key="8">
    <source>
        <dbReference type="ARBA" id="ARBA00049047"/>
    </source>
</evidence>
<dbReference type="Proteomes" id="UP000317691">
    <property type="component" value="Unassembled WGS sequence"/>
</dbReference>
<evidence type="ECO:0000313" key="11">
    <source>
        <dbReference type="EMBL" id="TMQ64775.1"/>
    </source>
</evidence>
<comment type="subunit">
    <text evidence="3 9">Tetramer of two alpha and two beta chains.</text>
</comment>
<comment type="catalytic activity">
    <reaction evidence="8 9">
        <text>(1S,2R)-1-C-(indol-3-yl)glycerol 3-phosphate + L-serine = D-glyceraldehyde 3-phosphate + L-tryptophan + H2O</text>
        <dbReference type="Rhea" id="RHEA:10532"/>
        <dbReference type="ChEBI" id="CHEBI:15377"/>
        <dbReference type="ChEBI" id="CHEBI:33384"/>
        <dbReference type="ChEBI" id="CHEBI:57912"/>
        <dbReference type="ChEBI" id="CHEBI:58866"/>
        <dbReference type="ChEBI" id="CHEBI:59776"/>
        <dbReference type="EC" id="4.2.1.20"/>
    </reaction>
</comment>
<dbReference type="Pfam" id="PF00290">
    <property type="entry name" value="Trp_syntA"/>
    <property type="match status" value="1"/>
</dbReference>
<dbReference type="CDD" id="cd04724">
    <property type="entry name" value="Tryptophan_synthase_alpha"/>
    <property type="match status" value="1"/>
</dbReference>
<evidence type="ECO:0000256" key="1">
    <source>
        <dbReference type="ARBA" id="ARBA00003365"/>
    </source>
</evidence>
<evidence type="ECO:0000256" key="6">
    <source>
        <dbReference type="ARBA" id="ARBA00023141"/>
    </source>
</evidence>
<keyword evidence="6 9" id="KW-0057">Aromatic amino acid biosynthesis</keyword>
<keyword evidence="4 9" id="KW-0028">Amino-acid biosynthesis</keyword>
<dbReference type="FunFam" id="3.20.20.70:FF:000037">
    <property type="entry name" value="Tryptophan synthase alpha chain"/>
    <property type="match status" value="1"/>
</dbReference>
<dbReference type="PANTHER" id="PTHR43406">
    <property type="entry name" value="TRYPTOPHAN SYNTHASE, ALPHA CHAIN"/>
    <property type="match status" value="1"/>
</dbReference>
<keyword evidence="5 9" id="KW-0822">Tryptophan biosynthesis</keyword>
<comment type="similarity">
    <text evidence="9 10">Belongs to the TrpA family.</text>
</comment>
<evidence type="ECO:0000256" key="9">
    <source>
        <dbReference type="HAMAP-Rule" id="MF_00131"/>
    </source>
</evidence>
<dbReference type="InterPro" id="IPR018204">
    <property type="entry name" value="Trp_synthase_alpha_AS"/>
</dbReference>
<evidence type="ECO:0000256" key="5">
    <source>
        <dbReference type="ARBA" id="ARBA00022822"/>
    </source>
</evidence>
<dbReference type="GO" id="GO:0004834">
    <property type="term" value="F:tryptophan synthase activity"/>
    <property type="evidence" value="ECO:0007669"/>
    <property type="project" value="UniProtKB-UniRule"/>
</dbReference>
<reference evidence="11 12" key="1">
    <citation type="journal article" date="2019" name="Nat. Microbiol.">
        <title>Mediterranean grassland soil C-N compound turnover is dependent on rainfall and depth, and is mediated by genomically divergent microorganisms.</title>
        <authorList>
            <person name="Diamond S."/>
            <person name="Andeer P.F."/>
            <person name="Li Z."/>
            <person name="Crits-Christoph A."/>
            <person name="Burstein D."/>
            <person name="Anantharaman K."/>
            <person name="Lane K.R."/>
            <person name="Thomas B.C."/>
            <person name="Pan C."/>
            <person name="Northen T.R."/>
            <person name="Banfield J.F."/>
        </authorList>
    </citation>
    <scope>NUCLEOTIDE SEQUENCE [LARGE SCALE GENOMIC DNA]</scope>
    <source>
        <strain evidence="11">WS_9</strain>
    </source>
</reference>
<dbReference type="PANTHER" id="PTHR43406:SF1">
    <property type="entry name" value="TRYPTOPHAN SYNTHASE ALPHA CHAIN, CHLOROPLASTIC"/>
    <property type="match status" value="1"/>
</dbReference>
<dbReference type="EMBL" id="VBOZ01000017">
    <property type="protein sequence ID" value="TMQ64775.1"/>
    <property type="molecule type" value="Genomic_DNA"/>
</dbReference>
<organism evidence="11 12">
    <name type="scientific">Eiseniibacteriota bacterium</name>
    <dbReference type="NCBI Taxonomy" id="2212470"/>
    <lineage>
        <taxon>Bacteria</taxon>
        <taxon>Candidatus Eiseniibacteriota</taxon>
    </lineage>
</organism>
<dbReference type="AlphaFoldDB" id="A0A538TMF5"/>
<feature type="active site" description="Proton acceptor" evidence="9">
    <location>
        <position position="50"/>
    </location>
</feature>
<comment type="caution">
    <text evidence="11">The sequence shown here is derived from an EMBL/GenBank/DDBJ whole genome shotgun (WGS) entry which is preliminary data.</text>
</comment>
<dbReference type="EC" id="4.2.1.20" evidence="9"/>
<dbReference type="UniPathway" id="UPA00035">
    <property type="reaction ID" value="UER00044"/>
</dbReference>
<evidence type="ECO:0000256" key="3">
    <source>
        <dbReference type="ARBA" id="ARBA00011270"/>
    </source>
</evidence>
<dbReference type="GO" id="GO:0005829">
    <property type="term" value="C:cytosol"/>
    <property type="evidence" value="ECO:0007669"/>
    <property type="project" value="TreeGrafter"/>
</dbReference>
<accession>A0A538TMF5</accession>
<dbReference type="InterPro" id="IPR002028">
    <property type="entry name" value="Trp_synthase_suA"/>
</dbReference>
<proteinExistence type="inferred from homology"/>
<dbReference type="NCBIfam" id="TIGR00262">
    <property type="entry name" value="trpA"/>
    <property type="match status" value="1"/>
</dbReference>
<dbReference type="HAMAP" id="MF_00131">
    <property type="entry name" value="Trp_synth_alpha"/>
    <property type="match status" value="1"/>
</dbReference>
<keyword evidence="7 9" id="KW-0456">Lyase</keyword>